<keyword evidence="6" id="KW-1185">Reference proteome</keyword>
<organism evidence="5 6">
    <name type="scientific">Cyclocybe aegerita</name>
    <name type="common">Black poplar mushroom</name>
    <name type="synonym">Agrocybe aegerita</name>
    <dbReference type="NCBI Taxonomy" id="1973307"/>
    <lineage>
        <taxon>Eukaryota</taxon>
        <taxon>Fungi</taxon>
        <taxon>Dikarya</taxon>
        <taxon>Basidiomycota</taxon>
        <taxon>Agaricomycotina</taxon>
        <taxon>Agaricomycetes</taxon>
        <taxon>Agaricomycetidae</taxon>
        <taxon>Agaricales</taxon>
        <taxon>Agaricineae</taxon>
        <taxon>Bolbitiaceae</taxon>
        <taxon>Cyclocybe</taxon>
    </lineage>
</organism>
<dbReference type="GO" id="GO:0005634">
    <property type="term" value="C:nucleus"/>
    <property type="evidence" value="ECO:0007669"/>
    <property type="project" value="TreeGrafter"/>
</dbReference>
<dbReference type="PANTHER" id="PTHR10943:SF1">
    <property type="entry name" value="26S PROTEASOME NON-ATPASE REGULATORY SUBUNIT 2"/>
    <property type="match status" value="1"/>
</dbReference>
<keyword evidence="1" id="KW-0677">Repeat</keyword>
<dbReference type="Pfam" id="PF18051">
    <property type="entry name" value="RPN1_C"/>
    <property type="match status" value="1"/>
</dbReference>
<dbReference type="GO" id="GO:0034515">
    <property type="term" value="C:proteasome storage granule"/>
    <property type="evidence" value="ECO:0007669"/>
    <property type="project" value="TreeGrafter"/>
</dbReference>
<proteinExistence type="predicted"/>
<dbReference type="GO" id="GO:0043161">
    <property type="term" value="P:proteasome-mediated ubiquitin-dependent protein catabolic process"/>
    <property type="evidence" value="ECO:0007669"/>
    <property type="project" value="TreeGrafter"/>
</dbReference>
<evidence type="ECO:0000256" key="2">
    <source>
        <dbReference type="SAM" id="MobiDB-lite"/>
    </source>
</evidence>
<dbReference type="PANTHER" id="PTHR10943">
    <property type="entry name" value="26S PROTEASOME NON-ATPASE REGULATORY SUBUNIT"/>
    <property type="match status" value="1"/>
</dbReference>
<dbReference type="InterPro" id="IPR040892">
    <property type="entry name" value="RPN1_N"/>
</dbReference>
<accession>A0A8S0WJJ8</accession>
<dbReference type="OrthoDB" id="3005355at2759"/>
<dbReference type="GO" id="GO:0008540">
    <property type="term" value="C:proteasome regulatory particle, base subcomplex"/>
    <property type="evidence" value="ECO:0007669"/>
    <property type="project" value="TreeGrafter"/>
</dbReference>
<dbReference type="AlphaFoldDB" id="A0A8S0WJJ8"/>
<gene>
    <name evidence="5" type="ORF">AAE3_LOCUS13498</name>
</gene>
<name>A0A8S0WJJ8_CYCAE</name>
<evidence type="ECO:0000259" key="3">
    <source>
        <dbReference type="Pfam" id="PF17781"/>
    </source>
</evidence>
<evidence type="ECO:0000313" key="5">
    <source>
        <dbReference type="EMBL" id="CAA7271241.1"/>
    </source>
</evidence>
<dbReference type="Pfam" id="PF17781">
    <property type="entry name" value="RPN1_RPN2_N"/>
    <property type="match status" value="1"/>
</dbReference>
<reference evidence="5 6" key="1">
    <citation type="submission" date="2020-01" db="EMBL/GenBank/DDBJ databases">
        <authorList>
            <person name="Gupta K D."/>
        </authorList>
    </citation>
    <scope>NUCLEOTIDE SEQUENCE [LARGE SCALE GENOMIC DNA]</scope>
</reference>
<evidence type="ECO:0000259" key="4">
    <source>
        <dbReference type="Pfam" id="PF18051"/>
    </source>
</evidence>
<sequence>MSKPQEFTIKVQSEDAEKKEKPESDKPNFEGSSKLLKDSKEGEGGSEEDQQLKDQLEMLVERLKELNTELYRSALETLRTLIRTSTSSMTSVPKPLKFLRPHYPDLQALYETWAPSEDKVSPLFHRHTPFNTSSESLRRYPLRSGHDLLRHTAKRNAAIRTISGFQTHQSPVRLGTTERAELATEEFIPFSHVLEGFVILQKNAGWETEDKMEL</sequence>
<comment type="caution">
    <text evidence="5">The sequence shown here is derived from an EMBL/GenBank/DDBJ whole genome shotgun (WGS) entry which is preliminary data.</text>
</comment>
<dbReference type="Proteomes" id="UP000467700">
    <property type="component" value="Unassembled WGS sequence"/>
</dbReference>
<protein>
    <submittedName>
        <fullName evidence="5">Uncharacterized protein</fullName>
    </submittedName>
</protein>
<feature type="compositionally biased region" description="Basic and acidic residues" evidence="2">
    <location>
        <begin position="12"/>
        <end position="28"/>
    </location>
</feature>
<evidence type="ECO:0000256" key="1">
    <source>
        <dbReference type="ARBA" id="ARBA00022737"/>
    </source>
</evidence>
<feature type="region of interest" description="Disordered" evidence="2">
    <location>
        <begin position="1"/>
        <end position="52"/>
    </location>
</feature>
<dbReference type="EMBL" id="CACVBS010000102">
    <property type="protein sequence ID" value="CAA7271241.1"/>
    <property type="molecule type" value="Genomic_DNA"/>
</dbReference>
<evidence type="ECO:0000313" key="6">
    <source>
        <dbReference type="Proteomes" id="UP000467700"/>
    </source>
</evidence>
<dbReference type="InterPro" id="IPR041433">
    <property type="entry name" value="RPN1_C"/>
</dbReference>
<feature type="domain" description="26S proteasome non-ATPase regulatory subunit RPN1 C-terminal" evidence="4">
    <location>
        <begin position="160"/>
        <end position="206"/>
    </location>
</feature>
<feature type="domain" description="RPN1 N-terminal" evidence="3">
    <location>
        <begin position="56"/>
        <end position="120"/>
    </location>
</feature>